<keyword evidence="3" id="KW-0732">Signal</keyword>
<dbReference type="PANTHER" id="PTHR48081:SF30">
    <property type="entry name" value="ACETYL-HYDROLASE LIPR-RELATED"/>
    <property type="match status" value="1"/>
</dbReference>
<sequence length="312" mass="34534">MKFIHKYRTRIFPQLAFVILLAAFVNLSAAPAYPPEIPDTTVETYKTVDGIDLRAWIMTPQNHRTEKPVPVIVFFFGGGWVSGTPRQFEQQSKYLAARGMVAIMVDYRVKSRHGVIAKECVTDAKSAIRWVRKNAARLGVDPDRIMAAGGSAGGHLAAACATLPLYDDPDEDADVSSKPNALVLFNPVLVLAPIPEMPEFPAERIARLERRFGGNPESFSPYHNLDSPSPPTLVFHGTADKTVPYSTVVAFHEKMTSLGNRCELVAYKGAGHGFFNYGKRNNSFFIDTVNKMDAFLVSLGYLEGVPEYTYLK</sequence>
<evidence type="ECO:0000256" key="3">
    <source>
        <dbReference type="SAM" id="SignalP"/>
    </source>
</evidence>
<evidence type="ECO:0000259" key="4">
    <source>
        <dbReference type="Pfam" id="PF20434"/>
    </source>
</evidence>
<keyword evidence="6" id="KW-1185">Reference proteome</keyword>
<comment type="similarity">
    <text evidence="1">Belongs to the 'GDXG' lipolytic enzyme family.</text>
</comment>
<dbReference type="InterPro" id="IPR049492">
    <property type="entry name" value="BD-FAE-like_dom"/>
</dbReference>
<feature type="signal peptide" evidence="3">
    <location>
        <begin position="1"/>
        <end position="29"/>
    </location>
</feature>
<feature type="domain" description="BD-FAE-like" evidence="4">
    <location>
        <begin position="63"/>
        <end position="255"/>
    </location>
</feature>
<evidence type="ECO:0000313" key="6">
    <source>
        <dbReference type="Proteomes" id="UP000478417"/>
    </source>
</evidence>
<reference evidence="5 6" key="1">
    <citation type="submission" date="2020-02" db="EMBL/GenBank/DDBJ databases">
        <title>Albibacoteraceae fam. nov., the first described family within the subdivision 4 Verrucomicrobia.</title>
        <authorList>
            <person name="Xi F."/>
        </authorList>
    </citation>
    <scope>NUCLEOTIDE SEQUENCE [LARGE SCALE GENOMIC DNA]</scope>
    <source>
        <strain evidence="5 6">CK1056</strain>
    </source>
</reference>
<dbReference type="Gene3D" id="3.40.50.1820">
    <property type="entry name" value="alpha/beta hydrolase"/>
    <property type="match status" value="1"/>
</dbReference>
<comment type="caution">
    <text evidence="5">The sequence shown here is derived from an EMBL/GenBank/DDBJ whole genome shotgun (WGS) entry which is preliminary data.</text>
</comment>
<accession>A0A6B2M298</accession>
<gene>
    <name evidence="5" type="ORF">G0Q06_10410</name>
</gene>
<feature type="chain" id="PRO_5025477257" evidence="3">
    <location>
        <begin position="30"/>
        <end position="312"/>
    </location>
</feature>
<organism evidence="5 6">
    <name type="scientific">Oceanipulchritudo coccoides</name>
    <dbReference type="NCBI Taxonomy" id="2706888"/>
    <lineage>
        <taxon>Bacteria</taxon>
        <taxon>Pseudomonadati</taxon>
        <taxon>Verrucomicrobiota</taxon>
        <taxon>Opitutia</taxon>
        <taxon>Puniceicoccales</taxon>
        <taxon>Oceanipulchritudinaceae</taxon>
        <taxon>Oceanipulchritudo</taxon>
    </lineage>
</organism>
<protein>
    <submittedName>
        <fullName evidence="5">Alpha/beta hydrolase</fullName>
    </submittedName>
</protein>
<evidence type="ECO:0000256" key="2">
    <source>
        <dbReference type="ARBA" id="ARBA00022801"/>
    </source>
</evidence>
<name>A0A6B2M298_9BACT</name>
<evidence type="ECO:0000313" key="5">
    <source>
        <dbReference type="EMBL" id="NDV62863.1"/>
    </source>
</evidence>
<dbReference type="AlphaFoldDB" id="A0A6B2M298"/>
<dbReference type="PANTHER" id="PTHR48081">
    <property type="entry name" value="AB HYDROLASE SUPERFAMILY PROTEIN C4A8.06C"/>
    <property type="match status" value="1"/>
</dbReference>
<keyword evidence="2 5" id="KW-0378">Hydrolase</keyword>
<dbReference type="InterPro" id="IPR050300">
    <property type="entry name" value="GDXG_lipolytic_enzyme"/>
</dbReference>
<dbReference type="EMBL" id="JAAGNX010000002">
    <property type="protein sequence ID" value="NDV62863.1"/>
    <property type="molecule type" value="Genomic_DNA"/>
</dbReference>
<dbReference type="InterPro" id="IPR029058">
    <property type="entry name" value="AB_hydrolase_fold"/>
</dbReference>
<dbReference type="Proteomes" id="UP000478417">
    <property type="component" value="Unassembled WGS sequence"/>
</dbReference>
<proteinExistence type="inferred from homology"/>
<dbReference type="Pfam" id="PF20434">
    <property type="entry name" value="BD-FAE"/>
    <property type="match status" value="1"/>
</dbReference>
<dbReference type="GO" id="GO:0004806">
    <property type="term" value="F:triacylglycerol lipase activity"/>
    <property type="evidence" value="ECO:0007669"/>
    <property type="project" value="TreeGrafter"/>
</dbReference>
<evidence type="ECO:0000256" key="1">
    <source>
        <dbReference type="ARBA" id="ARBA00010515"/>
    </source>
</evidence>
<dbReference type="SUPFAM" id="SSF53474">
    <property type="entry name" value="alpha/beta-Hydrolases"/>
    <property type="match status" value="1"/>
</dbReference>